<keyword evidence="3" id="KW-0808">Transferase</keyword>
<feature type="domain" description="Glycosyl transferase family 1" evidence="1">
    <location>
        <begin position="224"/>
        <end position="384"/>
    </location>
</feature>
<accession>A0A4U5TT07</accession>
<feature type="domain" description="Glycosyltransferase subfamily 4-like N-terminal" evidence="2">
    <location>
        <begin position="22"/>
        <end position="204"/>
    </location>
</feature>
<evidence type="ECO:0000259" key="2">
    <source>
        <dbReference type="Pfam" id="PF13439"/>
    </source>
</evidence>
<dbReference type="Pfam" id="PF00534">
    <property type="entry name" value="Glycos_transf_1"/>
    <property type="match status" value="1"/>
</dbReference>
<dbReference type="InterPro" id="IPR028098">
    <property type="entry name" value="Glyco_trans_4-like_N"/>
</dbReference>
<evidence type="ECO:0000313" key="3">
    <source>
        <dbReference type="EMBL" id="TKS56981.1"/>
    </source>
</evidence>
<dbReference type="OrthoDB" id="9811902at2"/>
<comment type="caution">
    <text evidence="3">The sequence shown here is derived from an EMBL/GenBank/DDBJ whole genome shotgun (WGS) entry which is preliminary data.</text>
</comment>
<dbReference type="Pfam" id="PF13439">
    <property type="entry name" value="Glyco_transf_4"/>
    <property type="match status" value="1"/>
</dbReference>
<sequence length="411" mass="47242">MHILVISQHYYPEMGAPAARYYDFSKYWIEKGHKVTVVTAFPNFPDGKIDKKYKWKFLQKEKINNVNIIRTYIWASPKLRFIDKTLGYITFTISSSLYLIFNRIRYDLVIATCPPPNVGIPALIVKKIKKIPLIVDMRDLWPEGLINSGRLKNKYIINFLTWLEKKIYSNSSLITVVTNGKKENLIKREIDKPIEVISNGVDIDAIDTAQLEDVELIKLFSKYEINFLYAGVFNPSQGLSVIVKATKILNEKYQNQKKFGVILIGDGSERIKIEQLKTELNTSNVHILGIKPKETVFSSLKKARAILITLKRRKDRHTIPSKIYESMASNRPLLFSAGGEAEEIVKNIQAGLISPPEDVNRLVINMDKYISDKKLADEHGKNGYVFCKNNFDRKNLAIHFLNKIINLKNYD</sequence>
<protein>
    <submittedName>
        <fullName evidence="3">Glycosyltransferase family 4 protein</fullName>
    </submittedName>
</protein>
<dbReference type="EMBL" id="SWMU01000001">
    <property type="protein sequence ID" value="TKS56981.1"/>
    <property type="molecule type" value="Genomic_DNA"/>
</dbReference>
<name>A0A4U5TT07_9FLAO</name>
<reference evidence="3 4" key="1">
    <citation type="submission" date="2019-04" db="EMBL/GenBank/DDBJ databases">
        <title>Psychroflexus halotolerans sp. nov., isolated from a marine solar saltern.</title>
        <authorList>
            <person name="Feng X."/>
        </authorList>
    </citation>
    <scope>NUCLEOTIDE SEQUENCE [LARGE SCALE GENOMIC DNA]</scope>
    <source>
        <strain evidence="3 4">WDS2C27</strain>
    </source>
</reference>
<dbReference type="Gene3D" id="3.40.50.2000">
    <property type="entry name" value="Glycogen Phosphorylase B"/>
    <property type="match status" value="2"/>
</dbReference>
<proteinExistence type="predicted"/>
<dbReference type="InterPro" id="IPR001296">
    <property type="entry name" value="Glyco_trans_1"/>
</dbReference>
<dbReference type="SUPFAM" id="SSF53756">
    <property type="entry name" value="UDP-Glycosyltransferase/glycogen phosphorylase"/>
    <property type="match status" value="1"/>
</dbReference>
<keyword evidence="4" id="KW-1185">Reference proteome</keyword>
<evidence type="ECO:0000313" key="4">
    <source>
        <dbReference type="Proteomes" id="UP000306552"/>
    </source>
</evidence>
<dbReference type="GO" id="GO:0016758">
    <property type="term" value="F:hexosyltransferase activity"/>
    <property type="evidence" value="ECO:0007669"/>
    <property type="project" value="TreeGrafter"/>
</dbReference>
<evidence type="ECO:0000259" key="1">
    <source>
        <dbReference type="Pfam" id="PF00534"/>
    </source>
</evidence>
<dbReference type="CDD" id="cd03794">
    <property type="entry name" value="GT4_WbuB-like"/>
    <property type="match status" value="1"/>
</dbReference>
<dbReference type="Proteomes" id="UP000306552">
    <property type="component" value="Unassembled WGS sequence"/>
</dbReference>
<dbReference type="AlphaFoldDB" id="A0A4U5TT07"/>
<organism evidence="3 4">
    <name type="scientific">Mesohalobacter halotolerans</name>
    <dbReference type="NCBI Taxonomy" id="1883405"/>
    <lineage>
        <taxon>Bacteria</taxon>
        <taxon>Pseudomonadati</taxon>
        <taxon>Bacteroidota</taxon>
        <taxon>Flavobacteriia</taxon>
        <taxon>Flavobacteriales</taxon>
        <taxon>Flavobacteriaceae</taxon>
        <taxon>Mesohalobacter</taxon>
    </lineage>
</organism>
<dbReference type="RefSeq" id="WP_138930685.1">
    <property type="nucleotide sequence ID" value="NZ_SWMU01000001.1"/>
</dbReference>
<gene>
    <name evidence="3" type="ORF">FCN74_00735</name>
</gene>
<dbReference type="PANTHER" id="PTHR45947">
    <property type="entry name" value="SULFOQUINOVOSYL TRANSFERASE SQD2"/>
    <property type="match status" value="1"/>
</dbReference>
<dbReference type="PANTHER" id="PTHR45947:SF3">
    <property type="entry name" value="SULFOQUINOVOSYL TRANSFERASE SQD2"/>
    <property type="match status" value="1"/>
</dbReference>
<dbReference type="InterPro" id="IPR050194">
    <property type="entry name" value="Glycosyltransferase_grp1"/>
</dbReference>